<sequence>MRERNVLEVLDPGLQTTIQDLGRPGYLADGIPPSGAFDASALKLANLLVGNEVGDHVLVGAETGAAGLEILLAGPRLRVLGSTVVAVTGADLQPTLNGEPIPLWTSVAVHAADEIAFGAPRAGARAYLAVAGGLAVEPVLGSRSTNVRAGIGGLGGRGLQARDVLAAYEPGRRLEYLARRRIRPALVPGHRAPACLRVVLGPQDHLFTEESVETFLTTEWRLSPTSDRMGCRFVGPALHFRPRPEHLVAQAGSDPSNIVDDSICIGSIQVPSGLEPIVMGVDGPSLGGYAKIATVISPDLAVLAQLKPHDVTTFRAIDPDVAHDAHLAARAVGSPEYLEPR</sequence>
<dbReference type="AlphaFoldDB" id="A0A5C4M0S0"/>
<keyword evidence="1" id="KW-0547">Nucleotide-binding</keyword>
<dbReference type="GO" id="GO:0005524">
    <property type="term" value="F:ATP binding"/>
    <property type="evidence" value="ECO:0007669"/>
    <property type="project" value="UniProtKB-KW"/>
</dbReference>
<comment type="caution">
    <text evidence="5">The sequence shown here is derived from an EMBL/GenBank/DDBJ whole genome shotgun (WGS) entry which is preliminary data.</text>
</comment>
<dbReference type="GO" id="GO:0016787">
    <property type="term" value="F:hydrolase activity"/>
    <property type="evidence" value="ECO:0007669"/>
    <property type="project" value="UniProtKB-KW"/>
</dbReference>
<keyword evidence="2" id="KW-0378">Hydrolase</keyword>
<dbReference type="RefSeq" id="WP_139097268.1">
    <property type="nucleotide sequence ID" value="NZ_VDFW01000011.1"/>
</dbReference>
<evidence type="ECO:0000256" key="3">
    <source>
        <dbReference type="ARBA" id="ARBA00022840"/>
    </source>
</evidence>
<keyword evidence="6" id="KW-1185">Reference proteome</keyword>
<name>A0A5C4M0S0_9PSEU</name>
<dbReference type="Pfam" id="PF02626">
    <property type="entry name" value="CT_A_B"/>
    <property type="match status" value="1"/>
</dbReference>
<protein>
    <submittedName>
        <fullName evidence="5">Biotin-dependent carboxyltransferase family protein</fullName>
    </submittedName>
</protein>
<gene>
    <name evidence="5" type="ORF">FG385_14610</name>
</gene>
<dbReference type="InterPro" id="IPR052708">
    <property type="entry name" value="PxpC"/>
</dbReference>
<evidence type="ECO:0000259" key="4">
    <source>
        <dbReference type="SMART" id="SM00797"/>
    </source>
</evidence>
<evidence type="ECO:0000313" key="6">
    <source>
        <dbReference type="Proteomes" id="UP000305546"/>
    </source>
</evidence>
<keyword evidence="5" id="KW-0808">Transferase</keyword>
<proteinExistence type="predicted"/>
<reference evidence="5 6" key="1">
    <citation type="submission" date="2019-06" db="EMBL/GenBank/DDBJ databases">
        <title>Amycolatopsis alkalitolerans sp. nov., isolated from Gastrodia elata Blume.</title>
        <authorList>
            <person name="Narsing Rao M.P."/>
            <person name="Li W.J."/>
        </authorList>
    </citation>
    <scope>NUCLEOTIDE SEQUENCE [LARGE SCALE GENOMIC DNA]</scope>
    <source>
        <strain evidence="5 6">SYSUP0005</strain>
    </source>
</reference>
<dbReference type="PANTHER" id="PTHR43309:SF5">
    <property type="entry name" value="5-OXOPROLINASE SUBUNIT C"/>
    <property type="match status" value="1"/>
</dbReference>
<evidence type="ECO:0000313" key="5">
    <source>
        <dbReference type="EMBL" id="TNC25331.1"/>
    </source>
</evidence>
<dbReference type="OrthoDB" id="9768696at2"/>
<feature type="domain" description="Carboxyltransferase" evidence="4">
    <location>
        <begin position="28"/>
        <end position="332"/>
    </location>
</feature>
<dbReference type="InterPro" id="IPR003778">
    <property type="entry name" value="CT_A_B"/>
</dbReference>
<dbReference type="NCBIfam" id="TIGR00724">
    <property type="entry name" value="urea_amlyse_rel"/>
    <property type="match status" value="1"/>
</dbReference>
<accession>A0A5C4M0S0</accession>
<dbReference type="EMBL" id="VDFW01000011">
    <property type="protein sequence ID" value="TNC25331.1"/>
    <property type="molecule type" value="Genomic_DNA"/>
</dbReference>
<dbReference type="SUPFAM" id="SSF50891">
    <property type="entry name" value="Cyclophilin-like"/>
    <property type="match status" value="1"/>
</dbReference>
<dbReference type="PANTHER" id="PTHR43309">
    <property type="entry name" value="5-OXOPROLINASE SUBUNIT C"/>
    <property type="match status" value="1"/>
</dbReference>
<dbReference type="InterPro" id="IPR029000">
    <property type="entry name" value="Cyclophilin-like_dom_sf"/>
</dbReference>
<dbReference type="GO" id="GO:0016740">
    <property type="term" value="F:transferase activity"/>
    <property type="evidence" value="ECO:0007669"/>
    <property type="project" value="UniProtKB-KW"/>
</dbReference>
<keyword evidence="3" id="KW-0067">ATP-binding</keyword>
<dbReference type="Gene3D" id="2.40.100.10">
    <property type="entry name" value="Cyclophilin-like"/>
    <property type="match status" value="1"/>
</dbReference>
<evidence type="ECO:0000256" key="1">
    <source>
        <dbReference type="ARBA" id="ARBA00022741"/>
    </source>
</evidence>
<evidence type="ECO:0000256" key="2">
    <source>
        <dbReference type="ARBA" id="ARBA00022801"/>
    </source>
</evidence>
<dbReference type="Proteomes" id="UP000305546">
    <property type="component" value="Unassembled WGS sequence"/>
</dbReference>
<organism evidence="5 6">
    <name type="scientific">Amycolatopsis alkalitolerans</name>
    <dbReference type="NCBI Taxonomy" id="2547244"/>
    <lineage>
        <taxon>Bacteria</taxon>
        <taxon>Bacillati</taxon>
        <taxon>Actinomycetota</taxon>
        <taxon>Actinomycetes</taxon>
        <taxon>Pseudonocardiales</taxon>
        <taxon>Pseudonocardiaceae</taxon>
        <taxon>Amycolatopsis</taxon>
    </lineage>
</organism>
<dbReference type="SMART" id="SM00797">
    <property type="entry name" value="AHS2"/>
    <property type="match status" value="1"/>
</dbReference>